<sequence>MSFKDANVFIGTRVPPLNWFHYWERQPTAPTGTMKVRQECAGRGRVAAGAGSCPFPVPRRGMPARATKPTGRHLPRSAATRFRLALIILHNPPPW</sequence>
<name>A0AAV1JHK8_9NEOP</name>
<feature type="region of interest" description="Disordered" evidence="1">
    <location>
        <begin position="49"/>
        <end position="74"/>
    </location>
</feature>
<comment type="caution">
    <text evidence="2">The sequence shown here is derived from an EMBL/GenBank/DDBJ whole genome shotgun (WGS) entry which is preliminary data.</text>
</comment>
<organism evidence="2 3">
    <name type="scientific">Leptosia nina</name>
    <dbReference type="NCBI Taxonomy" id="320188"/>
    <lineage>
        <taxon>Eukaryota</taxon>
        <taxon>Metazoa</taxon>
        <taxon>Ecdysozoa</taxon>
        <taxon>Arthropoda</taxon>
        <taxon>Hexapoda</taxon>
        <taxon>Insecta</taxon>
        <taxon>Pterygota</taxon>
        <taxon>Neoptera</taxon>
        <taxon>Endopterygota</taxon>
        <taxon>Lepidoptera</taxon>
        <taxon>Glossata</taxon>
        <taxon>Ditrysia</taxon>
        <taxon>Papilionoidea</taxon>
        <taxon>Pieridae</taxon>
        <taxon>Pierinae</taxon>
        <taxon>Leptosia</taxon>
    </lineage>
</organism>
<keyword evidence="3" id="KW-1185">Reference proteome</keyword>
<proteinExistence type="predicted"/>
<evidence type="ECO:0000313" key="2">
    <source>
        <dbReference type="EMBL" id="CAK1548644.1"/>
    </source>
</evidence>
<dbReference type="EMBL" id="CAVLEF010000010">
    <property type="protein sequence ID" value="CAK1548644.1"/>
    <property type="molecule type" value="Genomic_DNA"/>
</dbReference>
<dbReference type="Proteomes" id="UP001497472">
    <property type="component" value="Unassembled WGS sequence"/>
</dbReference>
<protein>
    <submittedName>
        <fullName evidence="2">Uncharacterized protein</fullName>
    </submittedName>
</protein>
<dbReference type="AlphaFoldDB" id="A0AAV1JHK8"/>
<reference evidence="2 3" key="1">
    <citation type="submission" date="2023-11" db="EMBL/GenBank/DDBJ databases">
        <authorList>
            <person name="Okamura Y."/>
        </authorList>
    </citation>
    <scope>NUCLEOTIDE SEQUENCE [LARGE SCALE GENOMIC DNA]</scope>
</reference>
<evidence type="ECO:0000256" key="1">
    <source>
        <dbReference type="SAM" id="MobiDB-lite"/>
    </source>
</evidence>
<accession>A0AAV1JHK8</accession>
<gene>
    <name evidence="2" type="ORF">LNINA_LOCUS8010</name>
</gene>
<evidence type="ECO:0000313" key="3">
    <source>
        <dbReference type="Proteomes" id="UP001497472"/>
    </source>
</evidence>